<feature type="compositionally biased region" description="Pro residues" evidence="1">
    <location>
        <begin position="645"/>
        <end position="654"/>
    </location>
</feature>
<feature type="compositionally biased region" description="Polar residues" evidence="1">
    <location>
        <begin position="825"/>
        <end position="839"/>
    </location>
</feature>
<evidence type="ECO:0000313" key="3">
    <source>
        <dbReference type="EMBL" id="KAJ6223638.1"/>
    </source>
</evidence>
<feature type="region of interest" description="Disordered" evidence="1">
    <location>
        <begin position="803"/>
        <end position="879"/>
    </location>
</feature>
<keyword evidence="2" id="KW-1133">Transmembrane helix</keyword>
<dbReference type="Proteomes" id="UP001142055">
    <property type="component" value="Chromosome 1"/>
</dbReference>
<dbReference type="AlphaFoldDB" id="A0A9Q0MC74"/>
<dbReference type="PANTHER" id="PTHR46560:SF11">
    <property type="entry name" value="GH09980P"/>
    <property type="match status" value="1"/>
</dbReference>
<evidence type="ECO:0008006" key="5">
    <source>
        <dbReference type="Google" id="ProtNLM"/>
    </source>
</evidence>
<comment type="caution">
    <text evidence="3">The sequence shown here is derived from an EMBL/GenBank/DDBJ whole genome shotgun (WGS) entry which is preliminary data.</text>
</comment>
<feature type="compositionally biased region" description="Basic residues" evidence="1">
    <location>
        <begin position="850"/>
        <end position="861"/>
    </location>
</feature>
<gene>
    <name evidence="3" type="ORF">RDWZM_002183</name>
</gene>
<sequence length="966" mass="111922">MTSKDESFRLSTYIWYEEEWRTIQIYTKHICPILGIMLCAFLLLPRSMGFVVVVVDNVLMSQHLAINSILLVVNGQQFPSATGTAIQLDNVDIVESVEAANKARIEAELQHEEDAKKHAQNVVRLAATDQLNSEIITNRTRAYLSCESGEMIVKINFSEPFRGLGYSDYDRSSPCKFYGDGSRYYEMRLPLKGCGTKQEAPRIFINNIILRFHRSLELEEDEIKTIICRYPPPLAPPPPIIAAPILEQPPQSAPILPAHLSEVELILIVSALLFLTLLLLGIGMGYYCLKRRNIKVIRKIPPPLPIPRASLSSSETYYEESDYDDYYRTDHHSIDEDYDITQQNVFVPPLPVIDTRMVDDRYVQNMVNTDIEDDVEIGRWIAPKKPVYTTIITDQYFISPTHTTEVIDEITTQRYFVPPEKPYTTKRIEDRFVTPQETIEIEEDTTQQQDTELTEEQITHRLYRPKQPTIETVDDLYRHPTVETEVVEETVQQRTVGPQPLKPITTEREDDYFHDVYEIDEMIDDTIIDKQYRGPEPLTTRVVQTSDDEYVNTQREIEEFIDDSNQRLFQLPPPPAPKPKIMVKNIDDFYVTNITETETDEKIIKTGQSMPNLLLMVDEEIEEVEEEEERHRMLTSGFDITMRSLPPPSKPMPPTTTTTTTTTSELTKETIKYEKVLNIIDNPPIRKIPEIDDLFPPPKRNKLRTVIQTDETFRTIIIESTTIEEYSERILHHTTYGPMFEPPTWEVIFRLLSLPEVNDQKPLPRMMMKPPLGSLRSHFSGFSAHEVRSVTEEDVNFTRRRQLTASHFVPPPDYDSDDSEIRPHWSSNLADPSRYQTSEEPPITHAFVNGRRRARQHRPRTINRDNDFPSSSVFGPRRLASPYNPYTAASPSMRRRLMEYGVRPYSPDIDALSLEPSSGFRNFSTQSYTQSEQQQEQVHQTRLHSYLNEKEEIKSTTETDVYDWKR</sequence>
<protein>
    <recommendedName>
        <fullName evidence="5">ZP domain-containing protein</fullName>
    </recommendedName>
</protein>
<organism evidence="3 4">
    <name type="scientific">Blomia tropicalis</name>
    <name type="common">Mite</name>
    <dbReference type="NCBI Taxonomy" id="40697"/>
    <lineage>
        <taxon>Eukaryota</taxon>
        <taxon>Metazoa</taxon>
        <taxon>Ecdysozoa</taxon>
        <taxon>Arthropoda</taxon>
        <taxon>Chelicerata</taxon>
        <taxon>Arachnida</taxon>
        <taxon>Acari</taxon>
        <taxon>Acariformes</taxon>
        <taxon>Sarcoptiformes</taxon>
        <taxon>Astigmata</taxon>
        <taxon>Glycyphagoidea</taxon>
        <taxon>Echimyopodidae</taxon>
        <taxon>Blomia</taxon>
    </lineage>
</organism>
<dbReference type="PANTHER" id="PTHR46560">
    <property type="entry name" value="CYPHER, ISOFORM B"/>
    <property type="match status" value="1"/>
</dbReference>
<proteinExistence type="predicted"/>
<keyword evidence="2" id="KW-0472">Membrane</keyword>
<keyword evidence="4" id="KW-1185">Reference proteome</keyword>
<evidence type="ECO:0000313" key="4">
    <source>
        <dbReference type="Proteomes" id="UP001142055"/>
    </source>
</evidence>
<reference evidence="3" key="1">
    <citation type="submission" date="2022-12" db="EMBL/GenBank/DDBJ databases">
        <title>Genome assemblies of Blomia tropicalis.</title>
        <authorList>
            <person name="Cui Y."/>
        </authorList>
    </citation>
    <scope>NUCLEOTIDE SEQUENCE</scope>
    <source>
        <tissue evidence="3">Adult mites</tissue>
    </source>
</reference>
<evidence type="ECO:0000256" key="1">
    <source>
        <dbReference type="SAM" id="MobiDB-lite"/>
    </source>
</evidence>
<accession>A0A9Q0MC74</accession>
<feature type="transmembrane region" description="Helical" evidence="2">
    <location>
        <begin position="265"/>
        <end position="289"/>
    </location>
</feature>
<name>A0A9Q0MC74_BLOTA</name>
<feature type="region of interest" description="Disordered" evidence="1">
    <location>
        <begin position="640"/>
        <end position="663"/>
    </location>
</feature>
<dbReference type="EMBL" id="JAPWDV010000001">
    <property type="protein sequence ID" value="KAJ6223638.1"/>
    <property type="molecule type" value="Genomic_DNA"/>
</dbReference>
<feature type="transmembrane region" description="Helical" evidence="2">
    <location>
        <begin position="30"/>
        <end position="55"/>
    </location>
</feature>
<evidence type="ECO:0000256" key="2">
    <source>
        <dbReference type="SAM" id="Phobius"/>
    </source>
</evidence>
<keyword evidence="2" id="KW-0812">Transmembrane</keyword>
<dbReference type="OMA" id="PPITHAF"/>